<keyword evidence="7" id="KW-0378">Hydrolase</keyword>
<sequence length="355" mass="39991">MTSRASRQTFNEFHPGLRKAAARSRRKYFDEGWDSFEARNSIWEQLEWQDDNNSQYQDEWTAALTAYVRAALHRDNGAREWNAPDIIKALQELILCNPTVNACRETLELPQHIPQPPPRLYADIFDPGNSVDPATKGLFKHKPGEPFKALRDKGEMLVYTDGSCLNNGQLGARGGCAYVFRCSSNITWPWTIPSGAYIMHGALFFRLEDVGPKGIPEEPTSNRAELRAVVAALRCIGTGEAQNKSSTPKNQSKLVIATDSTYVTKGATRWGKKWETNGWKSSNGKAFKNRDLWEELFSRVRVLLSKHCAKVSFWQIPRELNTEADRLANYAATLKARQHFGVPSSPIAVVEMDQS</sequence>
<dbReference type="OrthoDB" id="407198at2759"/>
<gene>
    <name evidence="9" type="ORF">IFR04_003657</name>
</gene>
<comment type="caution">
    <text evidence="9">The sequence shown here is derived from an EMBL/GenBank/DDBJ whole genome shotgun (WGS) entry which is preliminary data.</text>
</comment>
<accession>A0A8H8BTH3</accession>
<comment type="similarity">
    <text evidence="2">Belongs to the RNase H family.</text>
</comment>
<dbReference type="Proteomes" id="UP000664132">
    <property type="component" value="Unassembled WGS sequence"/>
</dbReference>
<dbReference type="InterPro" id="IPR002156">
    <property type="entry name" value="RNaseH_domain"/>
</dbReference>
<dbReference type="SUPFAM" id="SSF53098">
    <property type="entry name" value="Ribonuclease H-like"/>
    <property type="match status" value="1"/>
</dbReference>
<evidence type="ECO:0000256" key="2">
    <source>
        <dbReference type="ARBA" id="ARBA00005300"/>
    </source>
</evidence>
<feature type="domain" description="RNase H type-1" evidence="8">
    <location>
        <begin position="152"/>
        <end position="333"/>
    </location>
</feature>
<evidence type="ECO:0000313" key="10">
    <source>
        <dbReference type="Proteomes" id="UP000664132"/>
    </source>
</evidence>
<dbReference type="PROSITE" id="PS50879">
    <property type="entry name" value="RNASE_H_1"/>
    <property type="match status" value="1"/>
</dbReference>
<keyword evidence="6" id="KW-0255">Endonuclease</keyword>
<keyword evidence="10" id="KW-1185">Reference proteome</keyword>
<dbReference type="GO" id="GO:0043137">
    <property type="term" value="P:DNA replication, removal of RNA primer"/>
    <property type="evidence" value="ECO:0007669"/>
    <property type="project" value="TreeGrafter"/>
</dbReference>
<keyword evidence="4" id="KW-0540">Nuclease</keyword>
<keyword evidence="5" id="KW-0479">Metal-binding</keyword>
<dbReference type="Gene3D" id="3.30.420.10">
    <property type="entry name" value="Ribonuclease H-like superfamily/Ribonuclease H"/>
    <property type="match status" value="1"/>
</dbReference>
<dbReference type="EC" id="3.1.26.4" evidence="3"/>
<proteinExistence type="inferred from homology"/>
<dbReference type="PANTHER" id="PTHR10642">
    <property type="entry name" value="RIBONUCLEASE H1"/>
    <property type="match status" value="1"/>
</dbReference>
<organism evidence="9 10">
    <name type="scientific">Cadophora malorum</name>
    <dbReference type="NCBI Taxonomy" id="108018"/>
    <lineage>
        <taxon>Eukaryota</taxon>
        <taxon>Fungi</taxon>
        <taxon>Dikarya</taxon>
        <taxon>Ascomycota</taxon>
        <taxon>Pezizomycotina</taxon>
        <taxon>Leotiomycetes</taxon>
        <taxon>Helotiales</taxon>
        <taxon>Ploettnerulaceae</taxon>
        <taxon>Cadophora</taxon>
    </lineage>
</organism>
<evidence type="ECO:0000256" key="5">
    <source>
        <dbReference type="ARBA" id="ARBA00022723"/>
    </source>
</evidence>
<evidence type="ECO:0000313" key="9">
    <source>
        <dbReference type="EMBL" id="KAG4423159.1"/>
    </source>
</evidence>
<dbReference type="GO" id="GO:0004523">
    <property type="term" value="F:RNA-DNA hybrid ribonuclease activity"/>
    <property type="evidence" value="ECO:0007669"/>
    <property type="project" value="UniProtKB-EC"/>
</dbReference>
<evidence type="ECO:0000256" key="4">
    <source>
        <dbReference type="ARBA" id="ARBA00022722"/>
    </source>
</evidence>
<protein>
    <recommendedName>
        <fullName evidence="3">ribonuclease H</fullName>
        <ecNumber evidence="3">3.1.26.4</ecNumber>
    </recommendedName>
</protein>
<name>A0A8H8BTH3_9HELO</name>
<evidence type="ECO:0000256" key="6">
    <source>
        <dbReference type="ARBA" id="ARBA00022759"/>
    </source>
</evidence>
<reference evidence="9" key="1">
    <citation type="submission" date="2021-02" db="EMBL/GenBank/DDBJ databases">
        <title>Genome sequence Cadophora malorum strain M34.</title>
        <authorList>
            <person name="Stefanovic E."/>
            <person name="Vu D."/>
            <person name="Scully C."/>
            <person name="Dijksterhuis J."/>
            <person name="Roader J."/>
            <person name="Houbraken J."/>
        </authorList>
    </citation>
    <scope>NUCLEOTIDE SEQUENCE</scope>
    <source>
        <strain evidence="9">M34</strain>
    </source>
</reference>
<dbReference type="GO" id="GO:0046872">
    <property type="term" value="F:metal ion binding"/>
    <property type="evidence" value="ECO:0007669"/>
    <property type="project" value="UniProtKB-KW"/>
</dbReference>
<dbReference type="GO" id="GO:0003676">
    <property type="term" value="F:nucleic acid binding"/>
    <property type="evidence" value="ECO:0007669"/>
    <property type="project" value="InterPro"/>
</dbReference>
<dbReference type="InterPro" id="IPR050092">
    <property type="entry name" value="RNase_H"/>
</dbReference>
<dbReference type="InterPro" id="IPR036397">
    <property type="entry name" value="RNaseH_sf"/>
</dbReference>
<evidence type="ECO:0000259" key="8">
    <source>
        <dbReference type="PROSITE" id="PS50879"/>
    </source>
</evidence>
<evidence type="ECO:0000256" key="7">
    <source>
        <dbReference type="ARBA" id="ARBA00022801"/>
    </source>
</evidence>
<evidence type="ECO:0000256" key="3">
    <source>
        <dbReference type="ARBA" id="ARBA00012180"/>
    </source>
</evidence>
<dbReference type="AlphaFoldDB" id="A0A8H8BTH3"/>
<dbReference type="Pfam" id="PF00075">
    <property type="entry name" value="RNase_H"/>
    <property type="match status" value="1"/>
</dbReference>
<dbReference type="PANTHER" id="PTHR10642:SF26">
    <property type="entry name" value="RIBONUCLEASE H1"/>
    <property type="match status" value="1"/>
</dbReference>
<evidence type="ECO:0000256" key="1">
    <source>
        <dbReference type="ARBA" id="ARBA00000077"/>
    </source>
</evidence>
<dbReference type="InterPro" id="IPR012337">
    <property type="entry name" value="RNaseH-like_sf"/>
</dbReference>
<dbReference type="EMBL" id="JAFJYH010000038">
    <property type="protein sequence ID" value="KAG4423159.1"/>
    <property type="molecule type" value="Genomic_DNA"/>
</dbReference>
<dbReference type="CDD" id="cd13934">
    <property type="entry name" value="RNase_H_Dikarya_like"/>
    <property type="match status" value="1"/>
</dbReference>
<comment type="catalytic activity">
    <reaction evidence="1">
        <text>Endonucleolytic cleavage to 5'-phosphomonoester.</text>
        <dbReference type="EC" id="3.1.26.4"/>
    </reaction>
</comment>